<dbReference type="AlphaFoldDB" id="A0A7W9CDI0"/>
<comment type="caution">
    <text evidence="1">The sequence shown here is derived from an EMBL/GenBank/DDBJ whole genome shotgun (WGS) entry which is preliminary data.</text>
</comment>
<organism evidence="1 2">
    <name type="scientific">Microbacterium ginsengiterrae</name>
    <dbReference type="NCBI Taxonomy" id="546115"/>
    <lineage>
        <taxon>Bacteria</taxon>
        <taxon>Bacillati</taxon>
        <taxon>Actinomycetota</taxon>
        <taxon>Actinomycetes</taxon>
        <taxon>Micrococcales</taxon>
        <taxon>Microbacteriaceae</taxon>
        <taxon>Microbacterium</taxon>
    </lineage>
</organism>
<reference evidence="1 2" key="1">
    <citation type="submission" date="2020-08" db="EMBL/GenBank/DDBJ databases">
        <title>Sequencing the genomes of 1000 actinobacteria strains.</title>
        <authorList>
            <person name="Klenk H.-P."/>
        </authorList>
    </citation>
    <scope>NUCLEOTIDE SEQUENCE [LARGE SCALE GENOMIC DNA]</scope>
    <source>
        <strain evidence="1 2">DSM 24823</strain>
    </source>
</reference>
<protein>
    <submittedName>
        <fullName evidence="1">Uncharacterized protein</fullName>
    </submittedName>
</protein>
<proteinExistence type="predicted"/>
<dbReference type="Proteomes" id="UP000517712">
    <property type="component" value="Unassembled WGS sequence"/>
</dbReference>
<name>A0A7W9CDI0_9MICO</name>
<evidence type="ECO:0000313" key="1">
    <source>
        <dbReference type="EMBL" id="MBB5743595.1"/>
    </source>
</evidence>
<accession>A0A7W9CDI0</accession>
<evidence type="ECO:0000313" key="2">
    <source>
        <dbReference type="Proteomes" id="UP000517712"/>
    </source>
</evidence>
<sequence>MPLYVVGRGRVNLPTTPELGIMLAIAEYEAEHSEEGFTL</sequence>
<dbReference type="EMBL" id="JACHMU010000001">
    <property type="protein sequence ID" value="MBB5743595.1"/>
    <property type="molecule type" value="Genomic_DNA"/>
</dbReference>
<gene>
    <name evidence="1" type="ORF">HD600_002092</name>
</gene>
<keyword evidence="2" id="KW-1185">Reference proteome</keyword>